<keyword evidence="5" id="KW-1185">Reference proteome</keyword>
<dbReference type="GO" id="GO:0004458">
    <property type="term" value="F:D-lactate dehydrogenase (cytochrome) activity"/>
    <property type="evidence" value="ECO:0007669"/>
    <property type="project" value="TreeGrafter"/>
</dbReference>
<proteinExistence type="predicted"/>
<dbReference type="InterPro" id="IPR016170">
    <property type="entry name" value="Cytok_DH_C_sf"/>
</dbReference>
<feature type="domain" description="FAD-binding PCMH-type" evidence="3">
    <location>
        <begin position="33"/>
        <end position="230"/>
    </location>
</feature>
<dbReference type="PROSITE" id="PS51387">
    <property type="entry name" value="FAD_PCMH"/>
    <property type="match status" value="1"/>
</dbReference>
<accession>F2G8P0</accession>
<dbReference type="SUPFAM" id="SSF55103">
    <property type="entry name" value="FAD-linked oxidases, C-terminal domain"/>
    <property type="match status" value="1"/>
</dbReference>
<reference evidence="4 5" key="1">
    <citation type="journal article" date="2008" name="ISME J.">
        <title>Comparative genomics of two ecotypes of the marine planktonic copiotroph Alteromonas macleodii suggests alternative lifestyles associated with different kinds of particulate organic matter.</title>
        <authorList>
            <person name="Ivars-Martinez E."/>
            <person name="Martin-Cuadrado A.B."/>
            <person name="D'Auria G."/>
            <person name="Mira A."/>
            <person name="Ferriera S."/>
            <person name="Johnson J."/>
            <person name="Friedman R."/>
            <person name="Rodriguez-Valera F."/>
        </authorList>
    </citation>
    <scope>NUCLEOTIDE SEQUENCE [LARGE SCALE GENOMIC DNA]</scope>
    <source>
        <strain evidence="5">DSM 17117 / CIP 110805 / LMG 28347 / Deep ecotype</strain>
    </source>
</reference>
<dbReference type="SUPFAM" id="SSF56176">
    <property type="entry name" value="FAD-binding/transporter-associated domain-like"/>
    <property type="match status" value="1"/>
</dbReference>
<keyword evidence="1" id="KW-0285">Flavoprotein</keyword>
<dbReference type="PANTHER" id="PTHR11748:SF114">
    <property type="entry name" value="ARYL-ALCOHOL OXIDASE VANILLYL-ALCOHOL OXIDASE (AFU_ORTHOLOGUE AFUA_3G09500)-RELATED"/>
    <property type="match status" value="1"/>
</dbReference>
<evidence type="ECO:0000259" key="3">
    <source>
        <dbReference type="PROSITE" id="PS51387"/>
    </source>
</evidence>
<name>F2G8P0_ALTMD</name>
<dbReference type="EMBL" id="CP001103">
    <property type="protein sequence ID" value="AEA98750.2"/>
    <property type="molecule type" value="Genomic_DNA"/>
</dbReference>
<dbReference type="Gene3D" id="3.40.462.10">
    <property type="entry name" value="FAD-linked oxidases, C-terminal domain"/>
    <property type="match status" value="1"/>
</dbReference>
<dbReference type="Gene3D" id="3.30.43.10">
    <property type="entry name" value="Uridine Diphospho-n-acetylenolpyruvylglucosamine Reductase, domain 2"/>
    <property type="match status" value="1"/>
</dbReference>
<dbReference type="GO" id="GO:1903457">
    <property type="term" value="P:lactate catabolic process"/>
    <property type="evidence" value="ECO:0007669"/>
    <property type="project" value="TreeGrafter"/>
</dbReference>
<dbReference type="InterPro" id="IPR006094">
    <property type="entry name" value="Oxid_FAD_bind_N"/>
</dbReference>
<sequence length="541" mass="59641">MSTALIESVLSSKSVLITHTDDILTYHQSPEGFTSQVKGVIKIGDSSDVKAVIELANKCSGSNEAFVIYPISTGNNWGYGSSVPPSDERDQYLLDLSQLNKILYFNEKTGLCTVQPGVTQKILYDFLNEHASDYMVPVTGAGPTCSVLANALERGYGITPVADHFSAVTSIKGFLPTGEYYQSSVADMDMTSEQLADKSFKWKHGPYLDGIFTQSANLVVTEATISLEKAGDGFTSFYMQFFDQSSFTTAYEVVSEIFDKVGRNVGSMNLMDKRRVSAMMADNPNGPGSHQIMTDQQVEKISKQQEIPEWTVIGTVYGAKNVAKAVKAEIKKIAKNRASRLFFSNDLLIEFGKLVTKLAPKSLLQAPRHQLATLEEGMAIMKGIPNQVALPLAYWRNSATTPNKTNQLNPARDGCGLLWYAPLIPTKPASMLSFIAMVRETCQQFNIEPMITFTNFNLYCTDSTIPIVFDINNEKAKEDAKACLASLYEQGLKLGFVPYRLNIEQQENLDTSKAFWSTSNKIAHALDPNNILGPGRYAKGR</sequence>
<dbReference type="Gene3D" id="3.30.465.10">
    <property type="match status" value="1"/>
</dbReference>
<dbReference type="PANTHER" id="PTHR11748">
    <property type="entry name" value="D-LACTATE DEHYDROGENASE"/>
    <property type="match status" value="1"/>
</dbReference>
<dbReference type="GO" id="GO:0071949">
    <property type="term" value="F:FAD binding"/>
    <property type="evidence" value="ECO:0007669"/>
    <property type="project" value="InterPro"/>
</dbReference>
<dbReference type="InterPro" id="IPR036318">
    <property type="entry name" value="FAD-bd_PCMH-like_sf"/>
</dbReference>
<dbReference type="HOGENOM" id="CLU_024402_1_0_6"/>
<dbReference type="Proteomes" id="UP000001870">
    <property type="component" value="Chromosome"/>
</dbReference>
<evidence type="ECO:0000313" key="5">
    <source>
        <dbReference type="Proteomes" id="UP000001870"/>
    </source>
</evidence>
<gene>
    <name evidence="4" type="ordered locus">MADE_1013080</name>
</gene>
<protein>
    <submittedName>
        <fullName evidence="4">FAD-binding protein</fullName>
    </submittedName>
</protein>
<keyword evidence="2" id="KW-0274">FAD</keyword>
<evidence type="ECO:0000256" key="1">
    <source>
        <dbReference type="ARBA" id="ARBA00022630"/>
    </source>
</evidence>
<dbReference type="AlphaFoldDB" id="F2G8P0"/>
<evidence type="ECO:0000256" key="2">
    <source>
        <dbReference type="ARBA" id="ARBA00022827"/>
    </source>
</evidence>
<dbReference type="InterPro" id="IPR016169">
    <property type="entry name" value="FAD-bd_PCMH_sub2"/>
</dbReference>
<dbReference type="GO" id="GO:0008720">
    <property type="term" value="F:D-lactate dehydrogenase (NAD+) activity"/>
    <property type="evidence" value="ECO:0007669"/>
    <property type="project" value="TreeGrafter"/>
</dbReference>
<dbReference type="InterPro" id="IPR016164">
    <property type="entry name" value="FAD-linked_Oxase-like_C"/>
</dbReference>
<dbReference type="KEGG" id="amc:MADE_1013080"/>
<dbReference type="RefSeq" id="WP_023559793.1">
    <property type="nucleotide sequence ID" value="NC_011138.3"/>
</dbReference>
<dbReference type="InterPro" id="IPR016166">
    <property type="entry name" value="FAD-bd_PCMH"/>
</dbReference>
<dbReference type="Pfam" id="PF01565">
    <property type="entry name" value="FAD_binding_4"/>
    <property type="match status" value="1"/>
</dbReference>
<organism evidence="4 5">
    <name type="scientific">Alteromonas mediterranea (strain DSM 17117 / CIP 110805 / LMG 28347 / Deep ecotype)</name>
    <dbReference type="NCBI Taxonomy" id="1774373"/>
    <lineage>
        <taxon>Bacteria</taxon>
        <taxon>Pseudomonadati</taxon>
        <taxon>Pseudomonadota</taxon>
        <taxon>Gammaproteobacteria</taxon>
        <taxon>Alteromonadales</taxon>
        <taxon>Alteromonadaceae</taxon>
        <taxon>Alteromonas/Salinimonas group</taxon>
        <taxon>Alteromonas</taxon>
    </lineage>
</organism>
<evidence type="ECO:0000313" key="4">
    <source>
        <dbReference type="EMBL" id="AEA98750.2"/>
    </source>
</evidence>
<reference evidence="4 5" key="2">
    <citation type="journal article" date="2015" name="Antonie Van Leeuwenhoek">
        <title>Ecophysiological diversity of a novel member of the genus Alteromonas, and description of Alteromonas mediterranea sp. nov.</title>
        <authorList>
            <person name="Ivanova E.P."/>
            <person name="Lopez-Perez M."/>
            <person name="Zabalos M."/>
            <person name="Nguyen S.H."/>
            <person name="Webb H.K."/>
            <person name="Ryan J."/>
            <person name="Lagutin K."/>
            <person name="Vyssotski M."/>
            <person name="Crawford R.J."/>
            <person name="Rodriguez-Valera F."/>
        </authorList>
    </citation>
    <scope>NUCLEOTIDE SEQUENCE [LARGE SCALE GENOMIC DNA]</scope>
    <source>
        <strain evidence="5">DSM 17117 / CIP 110805 / LMG 28347 / Deep ecotype</strain>
    </source>
</reference>
<dbReference type="InterPro" id="IPR016167">
    <property type="entry name" value="FAD-bd_PCMH_sub1"/>
</dbReference>